<dbReference type="OrthoDB" id="3795213at2759"/>
<protein>
    <submittedName>
        <fullName evidence="1">Uncharacterized protein</fullName>
    </submittedName>
</protein>
<dbReference type="Proteomes" id="UP000800036">
    <property type="component" value="Unassembled WGS sequence"/>
</dbReference>
<evidence type="ECO:0000313" key="2">
    <source>
        <dbReference type="Proteomes" id="UP000800036"/>
    </source>
</evidence>
<gene>
    <name evidence="1" type="ORF">BU23DRAFT_455812</name>
</gene>
<sequence>SSFREELILKAFKATSIWPTNGEVILKKFIKLTLEPQDSRESSTLVLSKKD</sequence>
<dbReference type="EMBL" id="ML976666">
    <property type="protein sequence ID" value="KAF1976660.1"/>
    <property type="molecule type" value="Genomic_DNA"/>
</dbReference>
<dbReference type="AlphaFoldDB" id="A0A6A5VJ51"/>
<reference evidence="1" key="1">
    <citation type="journal article" date="2020" name="Stud. Mycol.">
        <title>101 Dothideomycetes genomes: a test case for predicting lifestyles and emergence of pathogens.</title>
        <authorList>
            <person name="Haridas S."/>
            <person name="Albert R."/>
            <person name="Binder M."/>
            <person name="Bloem J."/>
            <person name="Labutti K."/>
            <person name="Salamov A."/>
            <person name="Andreopoulos B."/>
            <person name="Baker S."/>
            <person name="Barry K."/>
            <person name="Bills G."/>
            <person name="Bluhm B."/>
            <person name="Cannon C."/>
            <person name="Castanera R."/>
            <person name="Culley D."/>
            <person name="Daum C."/>
            <person name="Ezra D."/>
            <person name="Gonzalez J."/>
            <person name="Henrissat B."/>
            <person name="Kuo A."/>
            <person name="Liang C."/>
            <person name="Lipzen A."/>
            <person name="Lutzoni F."/>
            <person name="Magnuson J."/>
            <person name="Mondo S."/>
            <person name="Nolan M."/>
            <person name="Ohm R."/>
            <person name="Pangilinan J."/>
            <person name="Park H.-J."/>
            <person name="Ramirez L."/>
            <person name="Alfaro M."/>
            <person name="Sun H."/>
            <person name="Tritt A."/>
            <person name="Yoshinaga Y."/>
            <person name="Zwiers L.-H."/>
            <person name="Turgeon B."/>
            <person name="Goodwin S."/>
            <person name="Spatafora J."/>
            <person name="Crous P."/>
            <person name="Grigoriev I."/>
        </authorList>
    </citation>
    <scope>NUCLEOTIDE SEQUENCE</scope>
    <source>
        <strain evidence="1">CBS 107.79</strain>
    </source>
</reference>
<feature type="non-terminal residue" evidence="1">
    <location>
        <position position="1"/>
    </location>
</feature>
<name>A0A6A5VJ51_9PLEO</name>
<accession>A0A6A5VJ51</accession>
<proteinExistence type="predicted"/>
<evidence type="ECO:0000313" key="1">
    <source>
        <dbReference type="EMBL" id="KAF1976660.1"/>
    </source>
</evidence>
<keyword evidence="2" id="KW-1185">Reference proteome</keyword>
<organism evidence="1 2">
    <name type="scientific">Bimuria novae-zelandiae CBS 107.79</name>
    <dbReference type="NCBI Taxonomy" id="1447943"/>
    <lineage>
        <taxon>Eukaryota</taxon>
        <taxon>Fungi</taxon>
        <taxon>Dikarya</taxon>
        <taxon>Ascomycota</taxon>
        <taxon>Pezizomycotina</taxon>
        <taxon>Dothideomycetes</taxon>
        <taxon>Pleosporomycetidae</taxon>
        <taxon>Pleosporales</taxon>
        <taxon>Massarineae</taxon>
        <taxon>Didymosphaeriaceae</taxon>
        <taxon>Bimuria</taxon>
    </lineage>
</organism>